<dbReference type="InterPro" id="IPR027417">
    <property type="entry name" value="P-loop_NTPase"/>
</dbReference>
<dbReference type="PANTHER" id="PTHR12788">
    <property type="entry name" value="PROTEIN-TYROSINE SULFOTRANSFERASE 2"/>
    <property type="match status" value="1"/>
</dbReference>
<dbReference type="STRING" id="59925.EU91_0020"/>
<dbReference type="Pfam" id="PF13414">
    <property type="entry name" value="TPR_11"/>
    <property type="match status" value="1"/>
</dbReference>
<dbReference type="Pfam" id="PF13181">
    <property type="entry name" value="TPR_8"/>
    <property type="match status" value="1"/>
</dbReference>
<dbReference type="SUPFAM" id="SSF48452">
    <property type="entry name" value="TPR-like"/>
    <property type="match status" value="1"/>
</dbReference>
<feature type="repeat" description="TPR" evidence="4">
    <location>
        <begin position="57"/>
        <end position="90"/>
    </location>
</feature>
<reference evidence="7" key="1">
    <citation type="journal article" date="2014" name="Sci. Data">
        <title>Genomes of diverse isolates of the marine cyanobacterium Prochlorococcus.</title>
        <authorList>
            <person name="Biller S."/>
            <person name="Berube P."/>
            <person name="Thompson J."/>
            <person name="Kelly L."/>
            <person name="Roggensack S."/>
            <person name="Awad L."/>
            <person name="Roache-Johnson K."/>
            <person name="Ding H."/>
            <person name="Giovannoni S.J."/>
            <person name="Moore L.R."/>
            <person name="Chisholm S.W."/>
        </authorList>
    </citation>
    <scope>NUCLEOTIDE SEQUENCE [LARGE SCALE GENOMIC DNA]</scope>
    <source>
        <strain evidence="7">GP2</strain>
    </source>
</reference>
<dbReference type="InterPro" id="IPR019734">
    <property type="entry name" value="TPR_rpt"/>
</dbReference>
<dbReference type="Gene3D" id="1.25.40.10">
    <property type="entry name" value="Tetratricopeptide repeat domain"/>
    <property type="match status" value="2"/>
</dbReference>
<dbReference type="Proteomes" id="UP000030598">
    <property type="component" value="Unassembled WGS sequence"/>
</dbReference>
<dbReference type="PROSITE" id="PS50005">
    <property type="entry name" value="TPR"/>
    <property type="match status" value="3"/>
</dbReference>
<dbReference type="EMBL" id="JNAH01000001">
    <property type="protein sequence ID" value="KGF89074.1"/>
    <property type="molecule type" value="Genomic_DNA"/>
</dbReference>
<sequence>MKGFKESEVNKFGKDKQNSKNKNLALLQNALILQKKGELNEAAKIYNKLIKNKFFEEKVFLNYASICQDQNKLDDAIVLLKEAIRINPKNFIAFFKMGFILNNRGKVYEAYPFAKKAIELNPNFWQGYHNLIKILRELNRPKDAASIAEKARNLFSSNHLFDGLLGEINADIGNFEEAIENYEKAIKKAPNNDETLCWTIYTYANFLVAIGRKKESISYLRKVLDLNPKYALGYYLLSDIVISQQDEALENIILNTQITNFNNLEDKYTILFAKSNIFHKRKDYEKSSDLLKQGNDLKLLDKPSDLEENINYCEKVKEKTNLDKSFDQPKFKFLRDIFIVGLPRSGSTLIESILGMNKDVYNLGENTILLNALKESEESNYSNIDQIYLKLSQNFSSKKITTNKMLGNFMLIPHMISKLQHSKVIYTFRNPLDNILSMYRAKFTGNGHKYSSSLIDSATYYIHHFKIMSFYKEKYKNHIYFLNYDKLVNNPKIEINKLLSWLEIPWNDSYLNHHKSKQGFFIASNVQVRSPINNKSVGGWQNYSNLLRESLDVFESKNFPLDSFEKFS</sequence>
<accession>A0A0A1ZLI2</accession>
<feature type="repeat" description="TPR" evidence="4">
    <location>
        <begin position="91"/>
        <end position="124"/>
    </location>
</feature>
<feature type="domain" description="Sulfotransferase" evidence="5">
    <location>
        <begin position="335"/>
        <end position="543"/>
    </location>
</feature>
<evidence type="ECO:0000313" key="7">
    <source>
        <dbReference type="Proteomes" id="UP000030598"/>
    </source>
</evidence>
<gene>
    <name evidence="6" type="ORF">EU91_0020</name>
</gene>
<dbReference type="OrthoDB" id="536969at2"/>
<evidence type="ECO:0000256" key="4">
    <source>
        <dbReference type="PROSITE-ProRule" id="PRU00339"/>
    </source>
</evidence>
<dbReference type="Gene3D" id="3.40.50.300">
    <property type="entry name" value="P-loop containing nucleotide triphosphate hydrolases"/>
    <property type="match status" value="1"/>
</dbReference>
<organism evidence="6 7">
    <name type="scientific">Prochlorococcus marinus str. GP2</name>
    <dbReference type="NCBI Taxonomy" id="59925"/>
    <lineage>
        <taxon>Bacteria</taxon>
        <taxon>Bacillati</taxon>
        <taxon>Cyanobacteriota</taxon>
        <taxon>Cyanophyceae</taxon>
        <taxon>Synechococcales</taxon>
        <taxon>Prochlorococcaceae</taxon>
        <taxon>Prochlorococcus</taxon>
    </lineage>
</organism>
<dbReference type="InterPro" id="IPR026634">
    <property type="entry name" value="TPST-like"/>
</dbReference>
<dbReference type="RefSeq" id="WP_052041254.1">
    <property type="nucleotide sequence ID" value="NZ_CP138934.1"/>
</dbReference>
<comment type="caution">
    <text evidence="6">The sequence shown here is derived from an EMBL/GenBank/DDBJ whole genome shotgun (WGS) entry which is preliminary data.</text>
</comment>
<dbReference type="GO" id="GO:0008476">
    <property type="term" value="F:protein-tyrosine sulfotransferase activity"/>
    <property type="evidence" value="ECO:0007669"/>
    <property type="project" value="InterPro"/>
</dbReference>
<dbReference type="InterPro" id="IPR011990">
    <property type="entry name" value="TPR-like_helical_dom_sf"/>
</dbReference>
<name>A0A0A1ZLI2_PROMR</name>
<evidence type="ECO:0000256" key="1">
    <source>
        <dbReference type="ARBA" id="ARBA00022679"/>
    </source>
</evidence>
<dbReference type="Pfam" id="PF07719">
    <property type="entry name" value="TPR_2"/>
    <property type="match status" value="1"/>
</dbReference>
<evidence type="ECO:0000256" key="3">
    <source>
        <dbReference type="ARBA" id="ARBA00022803"/>
    </source>
</evidence>
<protein>
    <recommendedName>
        <fullName evidence="5">Sulfotransferase domain-containing protein</fullName>
    </recommendedName>
</protein>
<dbReference type="eggNOG" id="COG0457">
    <property type="taxonomic scope" value="Bacteria"/>
</dbReference>
<keyword evidence="2" id="KW-0677">Repeat</keyword>
<dbReference type="InterPro" id="IPR000863">
    <property type="entry name" value="Sulfotransferase_dom"/>
</dbReference>
<dbReference type="SUPFAM" id="SSF52540">
    <property type="entry name" value="P-loop containing nucleoside triphosphate hydrolases"/>
    <property type="match status" value="1"/>
</dbReference>
<keyword evidence="3 4" id="KW-0802">TPR repeat</keyword>
<dbReference type="PANTHER" id="PTHR12788:SF10">
    <property type="entry name" value="PROTEIN-TYROSINE SULFOTRANSFERASE"/>
    <property type="match status" value="1"/>
</dbReference>
<dbReference type="AlphaFoldDB" id="A0A0A1ZLI2"/>
<keyword evidence="1" id="KW-0808">Transferase</keyword>
<dbReference type="Pfam" id="PF00685">
    <property type="entry name" value="Sulfotransfer_1"/>
    <property type="match status" value="1"/>
</dbReference>
<evidence type="ECO:0000259" key="5">
    <source>
        <dbReference type="Pfam" id="PF00685"/>
    </source>
</evidence>
<feature type="repeat" description="TPR" evidence="4">
    <location>
        <begin position="159"/>
        <end position="192"/>
    </location>
</feature>
<dbReference type="SMART" id="SM00028">
    <property type="entry name" value="TPR"/>
    <property type="match status" value="5"/>
</dbReference>
<evidence type="ECO:0000313" key="6">
    <source>
        <dbReference type="EMBL" id="KGF89074.1"/>
    </source>
</evidence>
<dbReference type="InterPro" id="IPR013105">
    <property type="entry name" value="TPR_2"/>
</dbReference>
<proteinExistence type="predicted"/>
<evidence type="ECO:0000256" key="2">
    <source>
        <dbReference type="ARBA" id="ARBA00022737"/>
    </source>
</evidence>